<dbReference type="Proteomes" id="UP000615026">
    <property type="component" value="Unassembled WGS sequence"/>
</dbReference>
<dbReference type="InterPro" id="IPR025132">
    <property type="entry name" value="DUF4058"/>
</dbReference>
<comment type="caution">
    <text evidence="1">The sequence shown here is derived from an EMBL/GenBank/DDBJ whole genome shotgun (WGS) entry which is preliminary data.</text>
</comment>
<proteinExistence type="predicted"/>
<sequence length="155" mass="17526">EVQERYLEIREGTTGTVITTIELLSPKNKRSGAGRDAYLQKRQQVLGSRTNFVEIDLLRGGRPLPMKGNMASDYRILISRSCDRPQAQLYGFNLGQEIPAFGVPLQADETEPILQLQPLISQIYDRARFELAIDYGQVLSPQLNGAEQTWVLEYL</sequence>
<feature type="non-terminal residue" evidence="1">
    <location>
        <position position="1"/>
    </location>
</feature>
<reference evidence="1" key="1">
    <citation type="submission" date="2020-10" db="EMBL/GenBank/DDBJ databases">
        <authorList>
            <person name="Castelo-Branco R."/>
            <person name="Eusebio N."/>
            <person name="Adriana R."/>
            <person name="Vieira A."/>
            <person name="Brugerolle De Fraissinette N."/>
            <person name="Rezende De Castro R."/>
            <person name="Schneider M.P."/>
            <person name="Vasconcelos V."/>
            <person name="Leao P.N."/>
        </authorList>
    </citation>
    <scope>NUCLEOTIDE SEQUENCE</scope>
    <source>
        <strain evidence="1">LEGE 11479</strain>
    </source>
</reference>
<protein>
    <submittedName>
        <fullName evidence="1">DUF4058 family protein</fullName>
    </submittedName>
</protein>
<organism evidence="1 2">
    <name type="scientific">Leptolyngbya cf. ectocarpi LEGE 11479</name>
    <dbReference type="NCBI Taxonomy" id="1828722"/>
    <lineage>
        <taxon>Bacteria</taxon>
        <taxon>Bacillati</taxon>
        <taxon>Cyanobacteriota</taxon>
        <taxon>Cyanophyceae</taxon>
        <taxon>Leptolyngbyales</taxon>
        <taxon>Leptolyngbyaceae</taxon>
        <taxon>Leptolyngbya group</taxon>
        <taxon>Leptolyngbya</taxon>
    </lineage>
</organism>
<dbReference type="AlphaFoldDB" id="A0A928X3W9"/>
<dbReference type="EMBL" id="JADEXP010000028">
    <property type="protein sequence ID" value="MBE9066083.1"/>
    <property type="molecule type" value="Genomic_DNA"/>
</dbReference>
<accession>A0A928X3W9</accession>
<dbReference type="RefSeq" id="WP_193991565.1">
    <property type="nucleotide sequence ID" value="NZ_JADEXP010000028.1"/>
</dbReference>
<keyword evidence="2" id="KW-1185">Reference proteome</keyword>
<name>A0A928X3W9_LEPEC</name>
<evidence type="ECO:0000313" key="2">
    <source>
        <dbReference type="Proteomes" id="UP000615026"/>
    </source>
</evidence>
<gene>
    <name evidence="1" type="ORF">IQ260_05405</name>
</gene>
<evidence type="ECO:0000313" key="1">
    <source>
        <dbReference type="EMBL" id="MBE9066083.1"/>
    </source>
</evidence>
<dbReference type="Pfam" id="PF13267">
    <property type="entry name" value="DUF4058"/>
    <property type="match status" value="1"/>
</dbReference>